<dbReference type="InterPro" id="IPR008271">
    <property type="entry name" value="Ser/Thr_kinase_AS"/>
</dbReference>
<dbReference type="PANTHER" id="PTHR13954:SF28">
    <property type="match status" value="1"/>
</dbReference>
<keyword evidence="2" id="KW-1185">Reference proteome</keyword>
<gene>
    <name evidence="1" type="ORF">PACLA_8A072685</name>
</gene>
<dbReference type="InterPro" id="IPR045133">
    <property type="entry name" value="IRE1/2-like"/>
</dbReference>
<dbReference type="GO" id="GO:1990604">
    <property type="term" value="C:IRE1-TRAF2-ASK1 complex"/>
    <property type="evidence" value="ECO:0007669"/>
    <property type="project" value="TreeGrafter"/>
</dbReference>
<dbReference type="Proteomes" id="UP001152795">
    <property type="component" value="Unassembled WGS sequence"/>
</dbReference>
<dbReference type="GO" id="GO:0036498">
    <property type="term" value="P:IRE1-mediated unfolded protein response"/>
    <property type="evidence" value="ECO:0007669"/>
    <property type="project" value="TreeGrafter"/>
</dbReference>
<reference evidence="1" key="1">
    <citation type="submission" date="2020-04" db="EMBL/GenBank/DDBJ databases">
        <authorList>
            <person name="Alioto T."/>
            <person name="Alioto T."/>
            <person name="Gomez Garrido J."/>
        </authorList>
    </citation>
    <scope>NUCLEOTIDE SEQUENCE</scope>
    <source>
        <strain evidence="1">A484AB</strain>
    </source>
</reference>
<accession>A0A7D9L5Z8</accession>
<protein>
    <submittedName>
        <fullName evidence="1">Serine threonine- kinase endoribonuclease IRE1</fullName>
    </submittedName>
</protein>
<dbReference type="SMART" id="SM00220">
    <property type="entry name" value="S_TKc"/>
    <property type="match status" value="1"/>
</dbReference>
<dbReference type="GO" id="GO:0051082">
    <property type="term" value="F:unfolded protein binding"/>
    <property type="evidence" value="ECO:0007669"/>
    <property type="project" value="TreeGrafter"/>
</dbReference>
<dbReference type="PROSITE" id="PS00108">
    <property type="entry name" value="PROTEIN_KINASE_ST"/>
    <property type="match status" value="1"/>
</dbReference>
<dbReference type="GO" id="GO:0005524">
    <property type="term" value="F:ATP binding"/>
    <property type="evidence" value="ECO:0007669"/>
    <property type="project" value="InterPro"/>
</dbReference>
<dbReference type="Gene3D" id="1.10.510.10">
    <property type="entry name" value="Transferase(Phosphotransferase) domain 1"/>
    <property type="match status" value="1"/>
</dbReference>
<comment type="caution">
    <text evidence="1">The sequence shown here is derived from an EMBL/GenBank/DDBJ whole genome shotgun (WGS) entry which is preliminary data.</text>
</comment>
<keyword evidence="1" id="KW-0808">Transferase</keyword>
<dbReference type="AlphaFoldDB" id="A0A7D9L5Z8"/>
<dbReference type="GO" id="GO:0070059">
    <property type="term" value="P:intrinsic apoptotic signaling pathway in response to endoplasmic reticulum stress"/>
    <property type="evidence" value="ECO:0007669"/>
    <property type="project" value="TreeGrafter"/>
</dbReference>
<keyword evidence="1" id="KW-0418">Kinase</keyword>
<dbReference type="GO" id="GO:0004521">
    <property type="term" value="F:RNA endonuclease activity"/>
    <property type="evidence" value="ECO:0007669"/>
    <property type="project" value="InterPro"/>
</dbReference>
<dbReference type="PROSITE" id="PS50011">
    <property type="entry name" value="PROTEIN_KINASE_DOM"/>
    <property type="match status" value="1"/>
</dbReference>
<evidence type="ECO:0000313" key="2">
    <source>
        <dbReference type="Proteomes" id="UP001152795"/>
    </source>
</evidence>
<dbReference type="OrthoDB" id="63989at2759"/>
<evidence type="ECO:0000313" key="1">
    <source>
        <dbReference type="EMBL" id="CAB4024360.1"/>
    </source>
</evidence>
<dbReference type="InterPro" id="IPR011009">
    <property type="entry name" value="Kinase-like_dom_sf"/>
</dbReference>
<name>A0A7D9L5Z8_PARCT</name>
<dbReference type="Pfam" id="PF00069">
    <property type="entry name" value="Pkinase"/>
    <property type="match status" value="1"/>
</dbReference>
<dbReference type="CDD" id="cd00180">
    <property type="entry name" value="PKc"/>
    <property type="match status" value="1"/>
</dbReference>
<sequence length="240" mass="27802">MSVSYPYEVELWPQMQAPTSPANIFAPLGQRDWIQVSVKHREKFERLFIEVWGSDPKSITIINGNAVCFKGEFAIGSGSYGTEVYICLGFDGIERAIKRLPKLLCEKFLKNERNILNSRNAVESPRIVNYCFYDDTSNPDFGYLILNLYEQNLEEFIKEKGEWMTESHAREMIRQVLQGLKALHAREPRILHRDLKPTNILVDVYGDLLLSDFGIGRFFPGQGILTRYIFNIYIHRICKV</sequence>
<dbReference type="GO" id="GO:0004674">
    <property type="term" value="F:protein serine/threonine kinase activity"/>
    <property type="evidence" value="ECO:0007669"/>
    <property type="project" value="InterPro"/>
</dbReference>
<dbReference type="InterPro" id="IPR000719">
    <property type="entry name" value="Prot_kinase_dom"/>
</dbReference>
<dbReference type="EMBL" id="CACRXK020012981">
    <property type="protein sequence ID" value="CAB4024360.1"/>
    <property type="molecule type" value="Genomic_DNA"/>
</dbReference>
<proteinExistence type="predicted"/>
<dbReference type="SUPFAM" id="SSF56112">
    <property type="entry name" value="Protein kinase-like (PK-like)"/>
    <property type="match status" value="1"/>
</dbReference>
<dbReference type="PANTHER" id="PTHR13954">
    <property type="entry name" value="IRE1-RELATED"/>
    <property type="match status" value="1"/>
</dbReference>
<organism evidence="1 2">
    <name type="scientific">Paramuricea clavata</name>
    <name type="common">Red gorgonian</name>
    <name type="synonym">Violescent sea-whip</name>
    <dbReference type="NCBI Taxonomy" id="317549"/>
    <lineage>
        <taxon>Eukaryota</taxon>
        <taxon>Metazoa</taxon>
        <taxon>Cnidaria</taxon>
        <taxon>Anthozoa</taxon>
        <taxon>Octocorallia</taxon>
        <taxon>Malacalcyonacea</taxon>
        <taxon>Plexauridae</taxon>
        <taxon>Paramuricea</taxon>
    </lineage>
</organism>